<dbReference type="KEGG" id="vg:29062072"/>
<sequence length="460" mass="51398">MSLDIQGFIQIGALINNEPGQTAVVGELSELSHSFARSKQYFTKAGLQVELVSFTSKRDKTTITVPSVFSDHILTLSQWIYTQSINGNFKNDEVEFQRLLLGQFSTTIGDVQSGSMIASGSNWFPRWVSWKLEVTASGVEDPSDVDNTIIVWFDDADFSQNYTGCEIYPQMPISPVDVFMGVKSAVAKAMEAFNLPDHHNAINARAAGYPYTALVTHNYTWHDREDYDATLLVPISLLIYGRAGLNPTKQKEALREYILENSDYPVSDWVKVFPEIFTTTKFTFVPGWAIRGVPNEEDIAALYSPILPYDFLADAVTAFGEWGAQTVAQKNSNELPKPTTDVQFFPSIYKSLSCAVIAGPENAIDKDTLNKVIPDYALISTQNADIARVSKNTTEWLKLFFQALVAAEEYHPYDTPLDVVKLVDDTDPALYFFVFEYQNVEYRIVARKAVWGTPAAPTNS</sequence>
<dbReference type="RefSeq" id="YP_009278833.1">
    <property type="nucleotide sequence ID" value="NC_031010.1"/>
</dbReference>
<name>A0A1B2IE81_9CAUD</name>
<evidence type="ECO:0000313" key="2">
    <source>
        <dbReference type="Proteomes" id="UP000202923"/>
    </source>
</evidence>
<dbReference type="GeneID" id="29062072"/>
<protein>
    <submittedName>
        <fullName evidence="1">Putative virion structural protein</fullName>
    </submittedName>
</protein>
<reference evidence="1 2" key="1">
    <citation type="submission" date="2016-06" db="EMBL/GenBank/DDBJ databases">
        <authorList>
            <person name="Kjaerup R.B."/>
            <person name="Dalgaard T.S."/>
            <person name="Juul-Madsen H.R."/>
        </authorList>
    </citation>
    <scope>NUCLEOTIDE SEQUENCE [LARGE SCALE GENOMIC DNA]</scope>
</reference>
<organism evidence="1 2">
    <name type="scientific">Erwinia phage vB_EamM_Kwan</name>
    <dbReference type="NCBI Taxonomy" id="1883374"/>
    <lineage>
        <taxon>Viruses</taxon>
        <taxon>Duplodnaviria</taxon>
        <taxon>Heunggongvirae</taxon>
        <taxon>Uroviricota</taxon>
        <taxon>Caudoviricetes</taxon>
        <taxon>Chimalliviridae</taxon>
        <taxon>Wellingtonvirus</taxon>
        <taxon>Wellingtonvirus wellington</taxon>
    </lineage>
</organism>
<gene>
    <name evidence="1" type="ORF">KWAN_228</name>
</gene>
<accession>A0A1B2IE81</accession>
<evidence type="ECO:0000313" key="1">
    <source>
        <dbReference type="EMBL" id="ANZ49580.1"/>
    </source>
</evidence>
<dbReference type="EMBL" id="KX397369">
    <property type="protein sequence ID" value="ANZ49580.1"/>
    <property type="molecule type" value="Genomic_DNA"/>
</dbReference>
<proteinExistence type="predicted"/>
<dbReference type="Proteomes" id="UP000202923">
    <property type="component" value="Genome"/>
</dbReference>
<dbReference type="OrthoDB" id="3783at10239"/>